<keyword evidence="1" id="KW-1133">Transmembrane helix</keyword>
<dbReference type="Proteomes" id="UP000230184">
    <property type="component" value="Unassembled WGS sequence"/>
</dbReference>
<keyword evidence="1" id="KW-0812">Transmembrane</keyword>
<gene>
    <name evidence="2" type="ORF">COT02_05535</name>
</gene>
<keyword evidence="1" id="KW-0472">Membrane</keyword>
<organism evidence="2 3">
    <name type="scientific">Candidatus Roizmanbacteria bacterium CG07_land_8_20_14_0_80_34_15</name>
    <dbReference type="NCBI Taxonomy" id="1974849"/>
    <lineage>
        <taxon>Bacteria</taxon>
        <taxon>Candidatus Roizmaniibacteriota</taxon>
    </lineage>
</organism>
<dbReference type="AlphaFoldDB" id="A0A2M6YSR0"/>
<dbReference type="EMBL" id="PEWY01000155">
    <property type="protein sequence ID" value="PIU36537.1"/>
    <property type="molecule type" value="Genomic_DNA"/>
</dbReference>
<evidence type="ECO:0000313" key="3">
    <source>
        <dbReference type="Proteomes" id="UP000230184"/>
    </source>
</evidence>
<accession>A0A2M6YSR0</accession>
<feature type="transmembrane region" description="Helical" evidence="1">
    <location>
        <begin position="555"/>
        <end position="576"/>
    </location>
</feature>
<reference evidence="3" key="1">
    <citation type="submission" date="2017-09" db="EMBL/GenBank/DDBJ databases">
        <title>Depth-based differentiation of microbial function through sediment-hosted aquifers and enrichment of novel symbionts in the deep terrestrial subsurface.</title>
        <authorList>
            <person name="Probst A.J."/>
            <person name="Ladd B."/>
            <person name="Jarett J.K."/>
            <person name="Geller-Mcgrath D.E."/>
            <person name="Sieber C.M.K."/>
            <person name="Emerson J.B."/>
            <person name="Anantharaman K."/>
            <person name="Thomas B.C."/>
            <person name="Malmstrom R."/>
            <person name="Stieglmeier M."/>
            <person name="Klingl A."/>
            <person name="Woyke T."/>
            <person name="Ryan C.M."/>
            <person name="Banfield J.F."/>
        </authorList>
    </citation>
    <scope>NUCLEOTIDE SEQUENCE [LARGE SCALE GENOMIC DNA]</scope>
</reference>
<sequence>MKKLIFYLLIFLILFSSIKYVEAVDDPGLKDLMKRGNNITCLKADKVNETQDEWKSVEATMRLTGNCNSQSDCEIWRCNSINNEIAEDQELIDICEKNPNSRPICSRPGIIDQLKAKIKKSVEVTAGCERVPDFTPSLSDRRVGPGVINVTTNQKFIPHVDYKFYAIGKAGGEPTSTPAITSSNQDVTGNDNSQQIGEISNFSSIPTPTVPPGSDQNCTGITWDPYGRVFDATSLEPMTNIEVTMIDNKTKKPAIQQFEDNFSITNLSGVFNILVEKEGEYLLDVLTPTTHLFTNSPILNPNYSLIYSDIYYPNKVYVEKQGLATHHDIPLMPKSSPYYQSEIGIIPDSLSQIDMGKFVSYGGRTTFPKTLVCLIGEFSKKQAGDCANADKIGKFSLNIDEIVIPQSERLIIQLKKVDLTSKLFPSVGQVIYPVDNNGKEYGFEPILNYIKGKTSPNTKVVVKSIIDDKLFYETLSDDSGFFEISANNLPIFEYYLELTDSNNKVLKLTTSEFAQKNQMLATNQNIDNIKENNSVPKNIQPSIHSLTLSKFNPTIIIIVLILFLLVTISIGLVLYINKSKSV</sequence>
<name>A0A2M6YSR0_9BACT</name>
<comment type="caution">
    <text evidence="2">The sequence shown here is derived from an EMBL/GenBank/DDBJ whole genome shotgun (WGS) entry which is preliminary data.</text>
</comment>
<evidence type="ECO:0000256" key="1">
    <source>
        <dbReference type="SAM" id="Phobius"/>
    </source>
</evidence>
<protein>
    <submittedName>
        <fullName evidence="2">Uncharacterized protein</fullName>
    </submittedName>
</protein>
<evidence type="ECO:0000313" key="2">
    <source>
        <dbReference type="EMBL" id="PIU36537.1"/>
    </source>
</evidence>
<proteinExistence type="predicted"/>